<dbReference type="CDD" id="cd03257">
    <property type="entry name" value="ABC_NikE_OppD_transporters"/>
    <property type="match status" value="1"/>
</dbReference>
<evidence type="ECO:0000256" key="4">
    <source>
        <dbReference type="ARBA" id="ARBA00022840"/>
    </source>
</evidence>
<proteinExistence type="inferred from homology"/>
<reference evidence="7" key="2">
    <citation type="submission" date="2016-02" db="EMBL/GenBank/DDBJ databases">
        <title>Draft genome sequence of five rapidly growing Mycobacterium species.</title>
        <authorList>
            <person name="Katahira K."/>
            <person name="Gotou Y."/>
            <person name="Iida K."/>
            <person name="Ogura Y."/>
            <person name="Hayashi T."/>
        </authorList>
    </citation>
    <scope>NUCLEOTIDE SEQUENCE [LARGE SCALE GENOMIC DNA]</scope>
    <source>
        <strain evidence="7">JCM15298</strain>
    </source>
</reference>
<dbReference type="PANTHER" id="PTHR43776:SF7">
    <property type="entry name" value="D,D-DIPEPTIDE TRANSPORT ATP-BINDING PROTEIN DDPF-RELATED"/>
    <property type="match status" value="1"/>
</dbReference>
<dbReference type="FunFam" id="3.40.50.300:FF:000016">
    <property type="entry name" value="Oligopeptide ABC transporter ATP-binding component"/>
    <property type="match status" value="1"/>
</dbReference>
<sequence length="275" mass="29437">MSELLTVTDLVVEYPNGNGVFRALDAVSFTVQRGTTLAVVGESGCGKSTLAKAIVRLLTPTSGRIVFDGTDIAALSERALRPLRSRIQMVFQDPYGSLDPHLDAVDIVAEPLRLQGISSRAARRQRAAELIDRVGLPSTALHRKPAEFSGGQRQRIGIARALASGPDLLVCDEATSALDVSVQAQVLGLLREIKRDTGLTYLFITHNLGVVREISDSIIVMRGGAIVEQGASAEVLAHPQQSYTRALRAAALDPTAMVGVKPRNVLRINQEQGVA</sequence>
<dbReference type="OrthoDB" id="8036461at2"/>
<dbReference type="GO" id="GO:0055085">
    <property type="term" value="P:transmembrane transport"/>
    <property type="evidence" value="ECO:0007669"/>
    <property type="project" value="UniProtKB-ARBA"/>
</dbReference>
<keyword evidence="7" id="KW-1185">Reference proteome</keyword>
<dbReference type="SUPFAM" id="SSF52540">
    <property type="entry name" value="P-loop containing nucleoside triphosphate hydrolases"/>
    <property type="match status" value="1"/>
</dbReference>
<evidence type="ECO:0000256" key="2">
    <source>
        <dbReference type="ARBA" id="ARBA00022448"/>
    </source>
</evidence>
<feature type="domain" description="ABC transporter" evidence="5">
    <location>
        <begin position="5"/>
        <end position="248"/>
    </location>
</feature>
<dbReference type="SMART" id="SM00382">
    <property type="entry name" value="AAA"/>
    <property type="match status" value="1"/>
</dbReference>
<reference evidence="7" key="1">
    <citation type="journal article" date="2016" name="Genome Announc.">
        <title>Draft Genome Sequences of Five Rapidly Growing Mycobacterium Species, M. thermoresistibile, M. fortuitum subsp. acetamidolyticum, M. canariasense, M. brisbanense, and M. novocastrense.</title>
        <authorList>
            <person name="Katahira K."/>
            <person name="Ogura Y."/>
            <person name="Gotoh Y."/>
            <person name="Hayashi T."/>
        </authorList>
    </citation>
    <scope>NUCLEOTIDE SEQUENCE [LARGE SCALE GENOMIC DNA]</scope>
    <source>
        <strain evidence="7">JCM15298</strain>
    </source>
</reference>
<keyword evidence="4 6" id="KW-0067">ATP-binding</keyword>
<organism evidence="6 7">
    <name type="scientific">Mycolicibacterium canariasense</name>
    <name type="common">Mycobacterium canariasense</name>
    <dbReference type="NCBI Taxonomy" id="228230"/>
    <lineage>
        <taxon>Bacteria</taxon>
        <taxon>Bacillati</taxon>
        <taxon>Actinomycetota</taxon>
        <taxon>Actinomycetes</taxon>
        <taxon>Mycobacteriales</taxon>
        <taxon>Mycobacteriaceae</taxon>
        <taxon>Mycolicibacterium</taxon>
    </lineage>
</organism>
<accession>A0A117ICN8</accession>
<dbReference type="InterPro" id="IPR003439">
    <property type="entry name" value="ABC_transporter-like_ATP-bd"/>
</dbReference>
<dbReference type="PROSITE" id="PS50893">
    <property type="entry name" value="ABC_TRANSPORTER_2"/>
    <property type="match status" value="1"/>
</dbReference>
<evidence type="ECO:0000259" key="5">
    <source>
        <dbReference type="PROSITE" id="PS50893"/>
    </source>
</evidence>
<dbReference type="InterPro" id="IPR003593">
    <property type="entry name" value="AAA+_ATPase"/>
</dbReference>
<dbReference type="STRING" id="228230.RMCC_6807"/>
<dbReference type="RefSeq" id="WP_062660444.1">
    <property type="nucleotide sequence ID" value="NZ_BCSY01000137.1"/>
</dbReference>
<protein>
    <submittedName>
        <fullName evidence="6">ABC transporter ATP-binding protein</fullName>
    </submittedName>
</protein>
<keyword evidence="2" id="KW-0813">Transport</keyword>
<evidence type="ECO:0000256" key="3">
    <source>
        <dbReference type="ARBA" id="ARBA00022741"/>
    </source>
</evidence>
<name>A0A117ICN8_MYCCR</name>
<dbReference type="PANTHER" id="PTHR43776">
    <property type="entry name" value="TRANSPORT ATP-BINDING PROTEIN"/>
    <property type="match status" value="1"/>
</dbReference>
<evidence type="ECO:0000256" key="1">
    <source>
        <dbReference type="ARBA" id="ARBA00005417"/>
    </source>
</evidence>
<gene>
    <name evidence="6" type="ORF">RMCC_6807</name>
</gene>
<dbReference type="InterPro" id="IPR027417">
    <property type="entry name" value="P-loop_NTPase"/>
</dbReference>
<keyword evidence="3" id="KW-0547">Nucleotide-binding</keyword>
<evidence type="ECO:0000313" key="7">
    <source>
        <dbReference type="Proteomes" id="UP000069443"/>
    </source>
</evidence>
<comment type="caution">
    <text evidence="6">The sequence shown here is derived from an EMBL/GenBank/DDBJ whole genome shotgun (WGS) entry which is preliminary data.</text>
</comment>
<dbReference type="EMBL" id="BCSY01000137">
    <property type="protein sequence ID" value="GAS99842.1"/>
    <property type="molecule type" value="Genomic_DNA"/>
</dbReference>
<dbReference type="PROSITE" id="PS00211">
    <property type="entry name" value="ABC_TRANSPORTER_1"/>
    <property type="match status" value="1"/>
</dbReference>
<dbReference type="GO" id="GO:0016887">
    <property type="term" value="F:ATP hydrolysis activity"/>
    <property type="evidence" value="ECO:0007669"/>
    <property type="project" value="InterPro"/>
</dbReference>
<dbReference type="InterPro" id="IPR017871">
    <property type="entry name" value="ABC_transporter-like_CS"/>
</dbReference>
<dbReference type="Gene3D" id="3.40.50.300">
    <property type="entry name" value="P-loop containing nucleotide triphosphate hydrolases"/>
    <property type="match status" value="1"/>
</dbReference>
<dbReference type="Pfam" id="PF00005">
    <property type="entry name" value="ABC_tran"/>
    <property type="match status" value="1"/>
</dbReference>
<evidence type="ECO:0000313" key="6">
    <source>
        <dbReference type="EMBL" id="GAS99842.1"/>
    </source>
</evidence>
<comment type="similarity">
    <text evidence="1">Belongs to the ABC transporter superfamily.</text>
</comment>
<dbReference type="Proteomes" id="UP000069443">
    <property type="component" value="Unassembled WGS sequence"/>
</dbReference>
<dbReference type="GO" id="GO:0005524">
    <property type="term" value="F:ATP binding"/>
    <property type="evidence" value="ECO:0007669"/>
    <property type="project" value="UniProtKB-KW"/>
</dbReference>
<dbReference type="AlphaFoldDB" id="A0A117ICN8"/>
<dbReference type="InterPro" id="IPR050319">
    <property type="entry name" value="ABC_transp_ATP-bind"/>
</dbReference>